<proteinExistence type="predicted"/>
<gene>
    <name evidence="1" type="ORF">QBC35DRAFT_456673</name>
</gene>
<dbReference type="AlphaFoldDB" id="A0AAN7AEJ7"/>
<name>A0AAN7AEJ7_9PEZI</name>
<protein>
    <submittedName>
        <fullName evidence="1">Uncharacterized protein</fullName>
    </submittedName>
</protein>
<organism evidence="1 2">
    <name type="scientific">Podospora australis</name>
    <dbReference type="NCBI Taxonomy" id="1536484"/>
    <lineage>
        <taxon>Eukaryota</taxon>
        <taxon>Fungi</taxon>
        <taxon>Dikarya</taxon>
        <taxon>Ascomycota</taxon>
        <taxon>Pezizomycotina</taxon>
        <taxon>Sordariomycetes</taxon>
        <taxon>Sordariomycetidae</taxon>
        <taxon>Sordariales</taxon>
        <taxon>Podosporaceae</taxon>
        <taxon>Podospora</taxon>
    </lineage>
</organism>
<keyword evidence="2" id="KW-1185">Reference proteome</keyword>
<reference evidence="1" key="1">
    <citation type="journal article" date="2023" name="Mol. Phylogenet. Evol.">
        <title>Genome-scale phylogeny and comparative genomics of the fungal order Sordariales.</title>
        <authorList>
            <person name="Hensen N."/>
            <person name="Bonometti L."/>
            <person name="Westerberg I."/>
            <person name="Brannstrom I.O."/>
            <person name="Guillou S."/>
            <person name="Cros-Aarteil S."/>
            <person name="Calhoun S."/>
            <person name="Haridas S."/>
            <person name="Kuo A."/>
            <person name="Mondo S."/>
            <person name="Pangilinan J."/>
            <person name="Riley R."/>
            <person name="LaButti K."/>
            <person name="Andreopoulos B."/>
            <person name="Lipzen A."/>
            <person name="Chen C."/>
            <person name="Yan M."/>
            <person name="Daum C."/>
            <person name="Ng V."/>
            <person name="Clum A."/>
            <person name="Steindorff A."/>
            <person name="Ohm R.A."/>
            <person name="Martin F."/>
            <person name="Silar P."/>
            <person name="Natvig D.O."/>
            <person name="Lalanne C."/>
            <person name="Gautier V."/>
            <person name="Ament-Velasquez S.L."/>
            <person name="Kruys A."/>
            <person name="Hutchinson M.I."/>
            <person name="Powell A.J."/>
            <person name="Barry K."/>
            <person name="Miller A.N."/>
            <person name="Grigoriev I.V."/>
            <person name="Debuchy R."/>
            <person name="Gladieux P."/>
            <person name="Hiltunen Thoren M."/>
            <person name="Johannesson H."/>
        </authorList>
    </citation>
    <scope>NUCLEOTIDE SEQUENCE</scope>
    <source>
        <strain evidence="1">PSN309</strain>
    </source>
</reference>
<accession>A0AAN7AEJ7</accession>
<evidence type="ECO:0000313" key="1">
    <source>
        <dbReference type="EMBL" id="KAK4183055.1"/>
    </source>
</evidence>
<dbReference type="Proteomes" id="UP001302126">
    <property type="component" value="Unassembled WGS sequence"/>
</dbReference>
<comment type="caution">
    <text evidence="1">The sequence shown here is derived from an EMBL/GenBank/DDBJ whole genome shotgun (WGS) entry which is preliminary data.</text>
</comment>
<sequence length="183" mass="21154">MQSQLPLPLPGVPLVSVITSGLVDLVLASPYYHPTGCVSDKDGRIRWNYHSHRQTCHGLRSPQDIMAFDPYDIIVSVSWLLNPYGWSPGRDWSCRVYHCAWFLTTLLLGLEWWWMLGMDEVTDGLDNELAGALVLVYFWLWMASIKHPREFTCEYWDYYVRKRLGELELEDALREAGAGVDEE</sequence>
<evidence type="ECO:0000313" key="2">
    <source>
        <dbReference type="Proteomes" id="UP001302126"/>
    </source>
</evidence>
<reference evidence="1" key="2">
    <citation type="submission" date="2023-05" db="EMBL/GenBank/DDBJ databases">
        <authorList>
            <consortium name="Lawrence Berkeley National Laboratory"/>
            <person name="Steindorff A."/>
            <person name="Hensen N."/>
            <person name="Bonometti L."/>
            <person name="Westerberg I."/>
            <person name="Brannstrom I.O."/>
            <person name="Guillou S."/>
            <person name="Cros-Aarteil S."/>
            <person name="Calhoun S."/>
            <person name="Haridas S."/>
            <person name="Kuo A."/>
            <person name="Mondo S."/>
            <person name="Pangilinan J."/>
            <person name="Riley R."/>
            <person name="Labutti K."/>
            <person name="Andreopoulos B."/>
            <person name="Lipzen A."/>
            <person name="Chen C."/>
            <person name="Yanf M."/>
            <person name="Daum C."/>
            <person name="Ng V."/>
            <person name="Clum A."/>
            <person name="Ohm R."/>
            <person name="Martin F."/>
            <person name="Silar P."/>
            <person name="Natvig D."/>
            <person name="Lalanne C."/>
            <person name="Gautier V."/>
            <person name="Ament-Velasquez S.L."/>
            <person name="Kruys A."/>
            <person name="Hutchinson M.I."/>
            <person name="Powell A.J."/>
            <person name="Barry K."/>
            <person name="Miller A.N."/>
            <person name="Grigoriev I.V."/>
            <person name="Debuchy R."/>
            <person name="Gladieux P."/>
            <person name="Thoren M.H."/>
            <person name="Johannesson H."/>
        </authorList>
    </citation>
    <scope>NUCLEOTIDE SEQUENCE</scope>
    <source>
        <strain evidence="1">PSN309</strain>
    </source>
</reference>
<dbReference type="EMBL" id="MU864582">
    <property type="protein sequence ID" value="KAK4183055.1"/>
    <property type="molecule type" value="Genomic_DNA"/>
</dbReference>